<dbReference type="AlphaFoldDB" id="A0A4Z1SL84"/>
<dbReference type="GO" id="GO:0005634">
    <property type="term" value="C:nucleus"/>
    <property type="evidence" value="ECO:0007669"/>
    <property type="project" value="TreeGrafter"/>
</dbReference>
<accession>A0A4Z1SL84</accession>
<evidence type="ECO:0000256" key="1">
    <source>
        <dbReference type="SAM" id="Coils"/>
    </source>
</evidence>
<dbReference type="OrthoDB" id="10248398at2759"/>
<keyword evidence="1" id="KW-0175">Coiled coil</keyword>
<comment type="caution">
    <text evidence="2">The sequence shown here is derived from an EMBL/GenBank/DDBJ whole genome shotgun (WGS) entry which is preliminary data.</text>
</comment>
<sequence length="186" mass="20758">MSSAFFGLVVPSRPIDTNFQCLSTTHLRAAIPEVTSVSHLTVFSIMPPTLQPGFVYGVFFQQGSLEPICIGALSAQCYSVTTSLSPFLVDRSIDYQGFVHVHIIPQAEYEVQRARARERYESTEQNLQLAQQLAGRLAEDLLLYASSYEGGDSAGGQYVPASVLTQWASTYETRLKYSRRLWEHVK</sequence>
<gene>
    <name evidence="2" type="ORF">GMRT_13426</name>
</gene>
<dbReference type="Proteomes" id="UP000315496">
    <property type="component" value="Chromosome 5"/>
</dbReference>
<dbReference type="InterPro" id="IPR031318">
    <property type="entry name" value="OPI10"/>
</dbReference>
<name>A0A4Z1SL84_GIAMU</name>
<dbReference type="GO" id="GO:0061608">
    <property type="term" value="F:nuclear import signal receptor activity"/>
    <property type="evidence" value="ECO:0007669"/>
    <property type="project" value="TreeGrafter"/>
</dbReference>
<dbReference type="VEuPathDB" id="GiardiaDB:GMRT_13426"/>
<dbReference type="PANTHER" id="PTHR12925:SF0">
    <property type="entry name" value="PROTEIN HIKESHI"/>
    <property type="match status" value="1"/>
</dbReference>
<evidence type="ECO:0000313" key="3">
    <source>
        <dbReference type="Proteomes" id="UP000315496"/>
    </source>
</evidence>
<dbReference type="PANTHER" id="PTHR12925">
    <property type="entry name" value="HIKESHI FAMILY MEMBER"/>
    <property type="match status" value="1"/>
</dbReference>
<dbReference type="EMBL" id="VDLU01000005">
    <property type="protein sequence ID" value="TNJ26394.1"/>
    <property type="molecule type" value="Genomic_DNA"/>
</dbReference>
<dbReference type="GO" id="GO:0006606">
    <property type="term" value="P:protein import into nucleus"/>
    <property type="evidence" value="ECO:0007669"/>
    <property type="project" value="TreeGrafter"/>
</dbReference>
<reference evidence="2 3" key="1">
    <citation type="submission" date="2019-05" db="EMBL/GenBank/DDBJ databases">
        <title>The compact genome of Giardia muris reveals important steps in the evolution of intestinal protozoan parasites.</title>
        <authorList>
            <person name="Xu F."/>
            <person name="Jimenez-Gonzalez A."/>
            <person name="Einarsson E."/>
            <person name="Astvaldsson A."/>
            <person name="Peirasmaki D."/>
            <person name="Eckmann L."/>
            <person name="Andersson J.O."/>
            <person name="Svard S.G."/>
            <person name="Jerlstrom-Hultqvist J."/>
        </authorList>
    </citation>
    <scope>NUCLEOTIDE SEQUENCE [LARGE SCALE GENOMIC DNA]</scope>
    <source>
        <strain evidence="2 3">Roberts-Thomson</strain>
    </source>
</reference>
<dbReference type="GO" id="GO:0005829">
    <property type="term" value="C:cytosol"/>
    <property type="evidence" value="ECO:0007669"/>
    <property type="project" value="TreeGrafter"/>
</dbReference>
<protein>
    <recommendedName>
        <fullName evidence="4">Hikeshi-like domain-containing protein</fullName>
    </recommendedName>
</protein>
<organism evidence="2 3">
    <name type="scientific">Giardia muris</name>
    <dbReference type="NCBI Taxonomy" id="5742"/>
    <lineage>
        <taxon>Eukaryota</taxon>
        <taxon>Metamonada</taxon>
        <taxon>Diplomonadida</taxon>
        <taxon>Hexamitidae</taxon>
        <taxon>Giardiinae</taxon>
        <taxon>Giardia</taxon>
    </lineage>
</organism>
<proteinExistence type="predicted"/>
<feature type="coiled-coil region" evidence="1">
    <location>
        <begin position="106"/>
        <end position="140"/>
    </location>
</feature>
<evidence type="ECO:0008006" key="4">
    <source>
        <dbReference type="Google" id="ProtNLM"/>
    </source>
</evidence>
<evidence type="ECO:0000313" key="2">
    <source>
        <dbReference type="EMBL" id="TNJ26394.1"/>
    </source>
</evidence>
<keyword evidence="3" id="KW-1185">Reference proteome</keyword>